<evidence type="ECO:0000256" key="3">
    <source>
        <dbReference type="ARBA" id="ARBA00022475"/>
    </source>
</evidence>
<dbReference type="Gene3D" id="2.30.30.60">
    <property type="match status" value="1"/>
</dbReference>
<keyword evidence="6 8" id="KW-0472">Membrane</keyword>
<feature type="transmembrane region" description="Helical" evidence="8">
    <location>
        <begin position="306"/>
        <end position="327"/>
    </location>
</feature>
<dbReference type="InterPro" id="IPR023408">
    <property type="entry name" value="MscS_beta-dom_sf"/>
</dbReference>
<evidence type="ECO:0000313" key="11">
    <source>
        <dbReference type="EMBL" id="MBO1363300.1"/>
    </source>
</evidence>
<keyword evidence="7" id="KW-0175">Coiled coil</keyword>
<dbReference type="SUPFAM" id="SSF50182">
    <property type="entry name" value="Sm-like ribonucleoproteins"/>
    <property type="match status" value="1"/>
</dbReference>
<evidence type="ECO:0000256" key="4">
    <source>
        <dbReference type="ARBA" id="ARBA00022692"/>
    </source>
</evidence>
<proteinExistence type="inferred from homology"/>
<dbReference type="Pfam" id="PF00924">
    <property type="entry name" value="MS_channel_2nd"/>
    <property type="match status" value="1"/>
</dbReference>
<comment type="subcellular location">
    <subcellularLocation>
        <location evidence="1">Cell membrane</location>
        <topology evidence="1">Multi-pass membrane protein</topology>
    </subcellularLocation>
</comment>
<evidence type="ECO:0000259" key="9">
    <source>
        <dbReference type="Pfam" id="PF00924"/>
    </source>
</evidence>
<feature type="transmembrane region" description="Helical" evidence="8">
    <location>
        <begin position="494"/>
        <end position="519"/>
    </location>
</feature>
<evidence type="ECO:0000256" key="8">
    <source>
        <dbReference type="SAM" id="Phobius"/>
    </source>
</evidence>
<evidence type="ECO:0000313" key="12">
    <source>
        <dbReference type="Proteomes" id="UP000664265"/>
    </source>
</evidence>
<dbReference type="InterPro" id="IPR006685">
    <property type="entry name" value="MscS_channel_2nd"/>
</dbReference>
<evidence type="ECO:0000256" key="1">
    <source>
        <dbReference type="ARBA" id="ARBA00004651"/>
    </source>
</evidence>
<gene>
    <name evidence="11" type="ORF">JHU38_05860</name>
</gene>
<feature type="transmembrane region" description="Helical" evidence="8">
    <location>
        <begin position="244"/>
        <end position="271"/>
    </location>
</feature>
<organism evidence="11 12">
    <name type="scientific">Prevotella illustrans</name>
    <dbReference type="NCBI Taxonomy" id="2800387"/>
    <lineage>
        <taxon>Bacteria</taxon>
        <taxon>Pseudomonadati</taxon>
        <taxon>Bacteroidota</taxon>
        <taxon>Bacteroidia</taxon>
        <taxon>Bacteroidales</taxon>
        <taxon>Prevotellaceae</taxon>
        <taxon>Prevotella</taxon>
    </lineage>
</organism>
<dbReference type="InterPro" id="IPR011014">
    <property type="entry name" value="MscS_channel_TM-2"/>
</dbReference>
<feature type="coiled-coil region" evidence="7">
    <location>
        <begin position="29"/>
        <end position="63"/>
    </location>
</feature>
<dbReference type="InterPro" id="IPR011066">
    <property type="entry name" value="MscS_channel_C_sf"/>
</dbReference>
<feature type="transmembrane region" description="Helical" evidence="8">
    <location>
        <begin position="333"/>
        <end position="357"/>
    </location>
</feature>
<feature type="domain" description="Mechanosensitive ion channel MscS" evidence="9">
    <location>
        <begin position="633"/>
        <end position="699"/>
    </location>
</feature>
<keyword evidence="5 8" id="KW-1133">Transmembrane helix</keyword>
<reference evidence="11 12" key="1">
    <citation type="submission" date="2021-01" db="EMBL/GenBank/DDBJ databases">
        <title>Prevotella A2931 sp. nov.</title>
        <authorList>
            <person name="Buhl M."/>
            <person name="Oberhettinger P."/>
        </authorList>
    </citation>
    <scope>NUCLEOTIDE SEQUENCE [LARGE SCALE GENOMIC DNA]</scope>
    <source>
        <strain evidence="11 12">A2931</strain>
    </source>
</reference>
<feature type="transmembrane region" description="Helical" evidence="8">
    <location>
        <begin position="395"/>
        <end position="412"/>
    </location>
</feature>
<evidence type="ECO:0000259" key="10">
    <source>
        <dbReference type="Pfam" id="PF21082"/>
    </source>
</evidence>
<keyword evidence="3" id="KW-1003">Cell membrane</keyword>
<feature type="transmembrane region" description="Helical" evidence="8">
    <location>
        <begin position="592"/>
        <end position="609"/>
    </location>
</feature>
<evidence type="ECO:0000256" key="5">
    <source>
        <dbReference type="ARBA" id="ARBA00022989"/>
    </source>
</evidence>
<dbReference type="Gene3D" id="3.30.70.100">
    <property type="match status" value="1"/>
</dbReference>
<dbReference type="EMBL" id="JAERMS010000013">
    <property type="protein sequence ID" value="MBO1363300.1"/>
    <property type="molecule type" value="Genomic_DNA"/>
</dbReference>
<sequence length="812" mass="94269">MNKRSFVWLLLVMLVSIPSKAVLKERDLSKTLSILRQELTEQHEELERQSDYLKEQQQQVQQNMYRIMNQSNQNSLMLYSQKQGYVFDLSYACHEATEQYHEFKETVKPFNLFITKTNNEIARFDSLIINLSNMPLMSLTLREQTDRSVCLALAVNIRRTLNENAAQFKEFIRYYKLTEDHLRNLDDYANKRYKEIQNHIFNNGSDNYFSILKNFHHNLKETTETIADKYKIDRKVRSDWDARVLVGLLMLIVGWGIFSVFLNFIFVRLFLSRVLRNAKVSQFFSRFMNKVNEHAIAESFFEKRTCIFLATTVITFAIVLGVIRMIWIDQNFIIMASQLLVEYAWLMGVISISLLIRLDGHQIKAGYRIYIPLLVVGFLVISFRIILIPNDLVELVFPPVLLGCTIWQWISIQHNNKKIPKSDVFYTYMSLTVFLISLICSWIGYVLLSVQLLIWWIMQLTCILTITCIQGILQNYGKRKGYFDGEKTINDTWFFKLIYQVILPVLGIVSIIISIYWAADVFNLSDTTWRIFTERIINNPNFTLSIMGISQVMVLYFIFKYLNHTVIEWLEYYFKKMDPTTYISRTAMSKNVIQVVIWGTWLLISLSIFNVNNSWLVVVSGGLSTGIGFAMKDILENIYYGISLMAGRIKIGDWIECDGIRGKVSSISYTSTQLDTVDGSVIAFQNSQLFTKNYKNLTKNHGYGLSVVPIGVAYGSNANEVKTILIDAIKKLDCLDKRREVKVVFAGFGADSIDFKVLAWVPVLQQTYAEGEIMETIYQTLNAHHIEIPFPQRDIHIIRADDENELKMATNY</sequence>
<dbReference type="InterPro" id="IPR010920">
    <property type="entry name" value="LSM_dom_sf"/>
</dbReference>
<dbReference type="Pfam" id="PF21082">
    <property type="entry name" value="MS_channel_3rd"/>
    <property type="match status" value="1"/>
</dbReference>
<comment type="similarity">
    <text evidence="2">Belongs to the MscS (TC 1.A.23) family.</text>
</comment>
<dbReference type="InterPro" id="IPR049278">
    <property type="entry name" value="MS_channel_C"/>
</dbReference>
<dbReference type="PANTHER" id="PTHR30221:SF1">
    <property type="entry name" value="SMALL-CONDUCTANCE MECHANOSENSITIVE CHANNEL"/>
    <property type="match status" value="1"/>
</dbReference>
<comment type="caution">
    <text evidence="11">The sequence shown here is derived from an EMBL/GenBank/DDBJ whole genome shotgun (WGS) entry which is preliminary data.</text>
</comment>
<protein>
    <submittedName>
        <fullName evidence="11">Mechanosensitive ion channel</fullName>
    </submittedName>
</protein>
<evidence type="ECO:0000256" key="7">
    <source>
        <dbReference type="SAM" id="Coils"/>
    </source>
</evidence>
<evidence type="ECO:0000256" key="6">
    <source>
        <dbReference type="ARBA" id="ARBA00023136"/>
    </source>
</evidence>
<dbReference type="Gene3D" id="1.10.287.1260">
    <property type="match status" value="1"/>
</dbReference>
<dbReference type="SUPFAM" id="SSF82689">
    <property type="entry name" value="Mechanosensitive channel protein MscS (YggB), C-terminal domain"/>
    <property type="match status" value="1"/>
</dbReference>
<feature type="domain" description="Mechanosensitive ion channel MscS C-terminal" evidence="10">
    <location>
        <begin position="707"/>
        <end position="788"/>
    </location>
</feature>
<evidence type="ECO:0000256" key="2">
    <source>
        <dbReference type="ARBA" id="ARBA00008017"/>
    </source>
</evidence>
<feature type="transmembrane region" description="Helical" evidence="8">
    <location>
        <begin position="453"/>
        <end position="473"/>
    </location>
</feature>
<name>A0ABS3M540_9BACT</name>
<dbReference type="RefSeq" id="WP_107580923.1">
    <property type="nucleotide sequence ID" value="NZ_JAERMS010000013.1"/>
</dbReference>
<dbReference type="InterPro" id="IPR045275">
    <property type="entry name" value="MscS_archaea/bacteria_type"/>
</dbReference>
<feature type="transmembrane region" description="Helical" evidence="8">
    <location>
        <begin position="369"/>
        <end position="389"/>
    </location>
</feature>
<keyword evidence="12" id="KW-1185">Reference proteome</keyword>
<keyword evidence="4 8" id="KW-0812">Transmembrane</keyword>
<dbReference type="PANTHER" id="PTHR30221">
    <property type="entry name" value="SMALL-CONDUCTANCE MECHANOSENSITIVE CHANNEL"/>
    <property type="match status" value="1"/>
</dbReference>
<accession>A0ABS3M540</accession>
<dbReference type="SUPFAM" id="SSF82861">
    <property type="entry name" value="Mechanosensitive channel protein MscS (YggB), transmembrane region"/>
    <property type="match status" value="1"/>
</dbReference>
<dbReference type="Proteomes" id="UP000664265">
    <property type="component" value="Unassembled WGS sequence"/>
</dbReference>
<feature type="transmembrane region" description="Helical" evidence="8">
    <location>
        <begin position="424"/>
        <end position="447"/>
    </location>
</feature>